<dbReference type="CDD" id="cd01651">
    <property type="entry name" value="RT_G2_intron"/>
    <property type="match status" value="1"/>
</dbReference>
<proteinExistence type="inferred from homology"/>
<comment type="similarity">
    <text evidence="1">Belongs to the bacterial reverse transcriptase family.</text>
</comment>
<dbReference type="InterPro" id="IPR000477">
    <property type="entry name" value="RT_dom"/>
</dbReference>
<dbReference type="InterPro" id="IPR030931">
    <property type="entry name" value="Group_II_RT_mat"/>
</dbReference>
<keyword evidence="4" id="KW-1185">Reference proteome</keyword>
<dbReference type="AlphaFoldDB" id="A0A518BM37"/>
<evidence type="ECO:0000259" key="2">
    <source>
        <dbReference type="PROSITE" id="PS50878"/>
    </source>
</evidence>
<dbReference type="SUPFAM" id="SSF56672">
    <property type="entry name" value="DNA/RNA polymerases"/>
    <property type="match status" value="1"/>
</dbReference>
<dbReference type="NCBIfam" id="TIGR04416">
    <property type="entry name" value="group_II_RT_mat"/>
    <property type="match status" value="1"/>
</dbReference>
<dbReference type="PROSITE" id="PS50878">
    <property type="entry name" value="RT_POL"/>
    <property type="match status" value="1"/>
</dbReference>
<gene>
    <name evidence="3" type="primary">ltrA_2</name>
    <name evidence="3" type="ORF">Pla133_31360</name>
</gene>
<organism evidence="3 4">
    <name type="scientific">Engelhardtia mirabilis</name>
    <dbReference type="NCBI Taxonomy" id="2528011"/>
    <lineage>
        <taxon>Bacteria</taxon>
        <taxon>Pseudomonadati</taxon>
        <taxon>Planctomycetota</taxon>
        <taxon>Planctomycetia</taxon>
        <taxon>Planctomycetia incertae sedis</taxon>
        <taxon>Engelhardtia</taxon>
    </lineage>
</organism>
<dbReference type="Pfam" id="PF00078">
    <property type="entry name" value="RVT_1"/>
    <property type="match status" value="1"/>
</dbReference>
<evidence type="ECO:0000313" key="4">
    <source>
        <dbReference type="Proteomes" id="UP000316921"/>
    </source>
</evidence>
<name>A0A518BM37_9BACT</name>
<accession>A0A518BM37</accession>
<dbReference type="KEGG" id="pbap:Pla133_31360"/>
<evidence type="ECO:0000256" key="1">
    <source>
        <dbReference type="ARBA" id="ARBA00034120"/>
    </source>
</evidence>
<dbReference type="Proteomes" id="UP000316921">
    <property type="component" value="Chromosome"/>
</dbReference>
<dbReference type="PANTHER" id="PTHR34047">
    <property type="entry name" value="NUCLEAR INTRON MATURASE 1, MITOCHONDRIAL-RELATED"/>
    <property type="match status" value="1"/>
</dbReference>
<dbReference type="InterPro" id="IPR043502">
    <property type="entry name" value="DNA/RNA_pol_sf"/>
</dbReference>
<dbReference type="PANTHER" id="PTHR34047:SF8">
    <property type="entry name" value="PROTEIN YKFC"/>
    <property type="match status" value="1"/>
</dbReference>
<dbReference type="InterPro" id="IPR051083">
    <property type="entry name" value="GrpII_Intron_Splice-Mob/Def"/>
</dbReference>
<dbReference type="EMBL" id="CP036287">
    <property type="protein sequence ID" value="QDU68045.1"/>
    <property type="molecule type" value="Genomic_DNA"/>
</dbReference>
<protein>
    <submittedName>
        <fullName evidence="3">Group II intron-encoded protein LtrA</fullName>
    </submittedName>
</protein>
<dbReference type="RefSeq" id="WP_419191567.1">
    <property type="nucleotide sequence ID" value="NZ_CP036287.1"/>
</dbReference>
<dbReference type="Pfam" id="PF08388">
    <property type="entry name" value="GIIM"/>
    <property type="match status" value="1"/>
</dbReference>
<evidence type="ECO:0000313" key="3">
    <source>
        <dbReference type="EMBL" id="QDU68045.1"/>
    </source>
</evidence>
<dbReference type="InterPro" id="IPR013597">
    <property type="entry name" value="Mat_intron_G2"/>
</dbReference>
<reference evidence="3 4" key="1">
    <citation type="submission" date="2019-02" db="EMBL/GenBank/DDBJ databases">
        <title>Deep-cultivation of Planctomycetes and their phenomic and genomic characterization uncovers novel biology.</title>
        <authorList>
            <person name="Wiegand S."/>
            <person name="Jogler M."/>
            <person name="Boedeker C."/>
            <person name="Pinto D."/>
            <person name="Vollmers J."/>
            <person name="Rivas-Marin E."/>
            <person name="Kohn T."/>
            <person name="Peeters S.H."/>
            <person name="Heuer A."/>
            <person name="Rast P."/>
            <person name="Oberbeckmann S."/>
            <person name="Bunk B."/>
            <person name="Jeske O."/>
            <person name="Meyerdierks A."/>
            <person name="Storesund J.E."/>
            <person name="Kallscheuer N."/>
            <person name="Luecker S."/>
            <person name="Lage O.M."/>
            <person name="Pohl T."/>
            <person name="Merkel B.J."/>
            <person name="Hornburger P."/>
            <person name="Mueller R.-W."/>
            <person name="Bruemmer F."/>
            <person name="Labrenz M."/>
            <person name="Spormann A.M."/>
            <person name="Op den Camp H."/>
            <person name="Overmann J."/>
            <person name="Amann R."/>
            <person name="Jetten M.S.M."/>
            <person name="Mascher T."/>
            <person name="Medema M.H."/>
            <person name="Devos D.P."/>
            <person name="Kaster A.-K."/>
            <person name="Ovreas L."/>
            <person name="Rohde M."/>
            <person name="Galperin M.Y."/>
            <person name="Jogler C."/>
        </authorList>
    </citation>
    <scope>NUCLEOTIDE SEQUENCE [LARGE SCALE GENOMIC DNA]</scope>
    <source>
        <strain evidence="3 4">Pla133</strain>
    </source>
</reference>
<feature type="domain" description="Reverse transcriptase" evidence="2">
    <location>
        <begin position="37"/>
        <end position="269"/>
    </location>
</feature>
<sequence>MLEAWKRVRANGGAAGVDGETIASIEAAGVAAFLDLIQQQLRDGKYRPSPVRRQYIPKPDGRTRPLGIPTVRDRVVQQAAKLVLEPIFEADFQPCSYGFRPKRSATQAKEQLRVAGNRSHHWVVDADIAGFFDAIDQDVLMDRIARRVSDRRVLKLLWKWLRAGVLEEGSVRKATTGTPQGGVISPLLANIYLDALDEAWQRDWSHLGQLVRHADDLVVMCRRRSQAAEALRRLQGILANLRLELHPTKTKLVELEIGKEGFDFLGCYLRLVQSVFKGGCYLFRWPSHRAMNAVRDRVRELTNRRRWAGLRDIRDVIAVLNPVLRGWGNYFRTGNASKQFGSVDRFVTSRLVRLLAQREGWKRRPFSHSDWPHTRFVHDFGLHKLLGTIRYPGGTHAS</sequence>